<dbReference type="PANTHER" id="PTHR33184:SF75">
    <property type="entry name" value="TPD1 PROTEIN HOMOLOG 1B"/>
    <property type="match status" value="1"/>
</dbReference>
<accession>A0A0D9XII9</accession>
<proteinExistence type="predicted"/>
<dbReference type="AlphaFoldDB" id="A0A0D9XII9"/>
<evidence type="ECO:0000256" key="2">
    <source>
        <dbReference type="SAM" id="SignalP"/>
    </source>
</evidence>
<dbReference type="STRING" id="77586.A0A0D9XII9"/>
<dbReference type="eggNOG" id="ENOG502S0K4">
    <property type="taxonomic scope" value="Eukaryota"/>
</dbReference>
<reference evidence="4" key="2">
    <citation type="submission" date="2013-12" db="EMBL/GenBank/DDBJ databases">
        <authorList>
            <person name="Yu Y."/>
            <person name="Lee S."/>
            <person name="de Baynast K."/>
            <person name="Wissotski M."/>
            <person name="Liu L."/>
            <person name="Talag J."/>
            <person name="Goicoechea J."/>
            <person name="Angelova A."/>
            <person name="Jetty R."/>
            <person name="Kudrna D."/>
            <person name="Golser W."/>
            <person name="Rivera L."/>
            <person name="Zhang J."/>
            <person name="Wing R."/>
        </authorList>
    </citation>
    <scope>NUCLEOTIDE SEQUENCE</scope>
</reference>
<reference evidence="3" key="3">
    <citation type="submission" date="2015-04" db="UniProtKB">
        <authorList>
            <consortium name="EnsemblPlants"/>
        </authorList>
    </citation>
    <scope>IDENTIFICATION</scope>
</reference>
<evidence type="ECO:0000313" key="4">
    <source>
        <dbReference type="Proteomes" id="UP000032180"/>
    </source>
</evidence>
<reference evidence="3 4" key="1">
    <citation type="submission" date="2012-08" db="EMBL/GenBank/DDBJ databases">
        <title>Oryza genome evolution.</title>
        <authorList>
            <person name="Wing R.A."/>
        </authorList>
    </citation>
    <scope>NUCLEOTIDE SEQUENCE</scope>
</reference>
<dbReference type="EnsemblPlants" id="LPERR10G03890.1">
    <property type="protein sequence ID" value="LPERR10G03890.1"/>
    <property type="gene ID" value="LPERR10G03890"/>
</dbReference>
<keyword evidence="1 2" id="KW-0732">Signal</keyword>
<dbReference type="Proteomes" id="UP000032180">
    <property type="component" value="Chromosome 10"/>
</dbReference>
<dbReference type="Pfam" id="PF24068">
    <property type="entry name" value="TPD1_C"/>
    <property type="match status" value="1"/>
</dbReference>
<protein>
    <submittedName>
        <fullName evidence="3">Uncharacterized protein</fullName>
    </submittedName>
</protein>
<feature type="signal peptide" evidence="2">
    <location>
        <begin position="1"/>
        <end position="28"/>
    </location>
</feature>
<name>A0A0D9XII9_9ORYZ</name>
<dbReference type="GO" id="GO:0001709">
    <property type="term" value="P:cell fate determination"/>
    <property type="evidence" value="ECO:0007669"/>
    <property type="project" value="TreeGrafter"/>
</dbReference>
<dbReference type="InterPro" id="IPR040361">
    <property type="entry name" value="TPD1"/>
</dbReference>
<keyword evidence="4" id="KW-1185">Reference proteome</keyword>
<feature type="chain" id="PRO_5002350073" evidence="2">
    <location>
        <begin position="29"/>
        <end position="167"/>
    </location>
</feature>
<evidence type="ECO:0000313" key="3">
    <source>
        <dbReference type="EnsemblPlants" id="LPERR10G03890.1"/>
    </source>
</evidence>
<dbReference type="HOGENOM" id="CLU_102808_0_1_1"/>
<sequence length="167" mass="17518">MAAMLVRSDAVAAIIVLLLLVSQAGVYGESSSSATQPKLNTRKLLNISGDHSANNAGGHSTERMEPEGCSGENVVVYQNNAQHLPSGIPTYSVEVINTCTACTVYDVHVACGEFASTELVDPTQFQRVGFNDCLVKGGGPLGPSESVSFQYSNSFAYPLAIANVACE</sequence>
<organism evidence="3 4">
    <name type="scientific">Leersia perrieri</name>
    <dbReference type="NCBI Taxonomy" id="77586"/>
    <lineage>
        <taxon>Eukaryota</taxon>
        <taxon>Viridiplantae</taxon>
        <taxon>Streptophyta</taxon>
        <taxon>Embryophyta</taxon>
        <taxon>Tracheophyta</taxon>
        <taxon>Spermatophyta</taxon>
        <taxon>Magnoliopsida</taxon>
        <taxon>Liliopsida</taxon>
        <taxon>Poales</taxon>
        <taxon>Poaceae</taxon>
        <taxon>BOP clade</taxon>
        <taxon>Oryzoideae</taxon>
        <taxon>Oryzeae</taxon>
        <taxon>Oryzinae</taxon>
        <taxon>Leersia</taxon>
    </lineage>
</organism>
<evidence type="ECO:0000256" key="1">
    <source>
        <dbReference type="ARBA" id="ARBA00022729"/>
    </source>
</evidence>
<dbReference type="Gramene" id="LPERR10G03890.1">
    <property type="protein sequence ID" value="LPERR10G03890.1"/>
    <property type="gene ID" value="LPERR10G03890"/>
</dbReference>
<dbReference type="PANTHER" id="PTHR33184">
    <property type="entry name" value="PROTEIN TAPETUM DETERMINANT 1-LIKE-RELATED"/>
    <property type="match status" value="1"/>
</dbReference>